<evidence type="ECO:0000313" key="13">
    <source>
        <dbReference type="Proteomes" id="UP000774935"/>
    </source>
</evidence>
<feature type="transmembrane region" description="Helical" evidence="10">
    <location>
        <begin position="37"/>
        <end position="58"/>
    </location>
</feature>
<dbReference type="RefSeq" id="WP_199109973.1">
    <property type="nucleotide sequence ID" value="NZ_JAHWXQ010000002.1"/>
</dbReference>
<evidence type="ECO:0000256" key="8">
    <source>
        <dbReference type="ARBA" id="ARBA00022989"/>
    </source>
</evidence>
<keyword evidence="13" id="KW-1185">Reference proteome</keyword>
<evidence type="ECO:0000256" key="7">
    <source>
        <dbReference type="ARBA" id="ARBA00022927"/>
    </source>
</evidence>
<reference evidence="12 13" key="1">
    <citation type="submission" date="2021-07" db="EMBL/GenBank/DDBJ databases">
        <authorList>
            <person name="Kim M.K."/>
        </authorList>
    </citation>
    <scope>NUCLEOTIDE SEQUENCE [LARGE SCALE GENOMIC DNA]</scope>
    <source>
        <strain evidence="12 13">HLY7-15</strain>
    </source>
</reference>
<dbReference type="InterPro" id="IPR037682">
    <property type="entry name" value="TonB_C"/>
</dbReference>
<keyword evidence="5" id="KW-0997">Cell inner membrane</keyword>
<dbReference type="Proteomes" id="UP000774935">
    <property type="component" value="Unassembled WGS sequence"/>
</dbReference>
<dbReference type="InterPro" id="IPR051045">
    <property type="entry name" value="TonB-dependent_transducer"/>
</dbReference>
<comment type="similarity">
    <text evidence="2">Belongs to the TonB family.</text>
</comment>
<evidence type="ECO:0000256" key="6">
    <source>
        <dbReference type="ARBA" id="ARBA00022692"/>
    </source>
</evidence>
<feature type="transmembrane region" description="Helical" evidence="10">
    <location>
        <begin position="6"/>
        <end position="25"/>
    </location>
</feature>
<sequence>MEVLGNYIIQSGLCLLLFYLFYVSVLRSYPKPAYNRVYLLAAPVAALVFPLIDLPLPFVPQYNLAPALSAIPLAEVTITGYVPDGQASTGFIVPPTLIVSVLYSLVAFALLTRLGVQLFRLKKLVDTANPINTIDTTATVLQTGNNYPTFAFLNYIFVNHQHHLTDQEKQQVIAHELAHVRLRHTYDVLYYELLTALLWFNPLIWLLKTELRDVHEYQADAAVIAVYQPQAYTTLLAKEALYKTGIPVGSYFQKPQVFKRLHMLQKNGQKTGVLRPLLVLPLLLAMLFIFSSKDVTADMMPSLTKPETQTAQPEQVQTIAEAPQQIPEVMVTAKTPEKALPATKPEQAVEKPIVTENLPQPETEPNAEKPYEFVEQMPQFAGGELEMQKFIARSIRYPKTTKEAGIAGLVVASFIVEPDGSLSNITILKGLDEAADQEARRVIEAMSGKWEPGKQNGNVVPVRFTIPIRFALVN</sequence>
<keyword evidence="6 10" id="KW-0812">Transmembrane</keyword>
<evidence type="ECO:0000256" key="9">
    <source>
        <dbReference type="ARBA" id="ARBA00023136"/>
    </source>
</evidence>
<dbReference type="InterPro" id="IPR008756">
    <property type="entry name" value="Peptidase_M56"/>
</dbReference>
<feature type="transmembrane region" description="Helical" evidence="10">
    <location>
        <begin position="91"/>
        <end position="112"/>
    </location>
</feature>
<feature type="domain" description="TonB C-terminal" evidence="11">
    <location>
        <begin position="382"/>
        <end position="474"/>
    </location>
</feature>
<protein>
    <submittedName>
        <fullName evidence="12">TonB family protein</fullName>
    </submittedName>
</protein>
<dbReference type="PANTHER" id="PTHR33446">
    <property type="entry name" value="PROTEIN TONB-RELATED"/>
    <property type="match status" value="1"/>
</dbReference>
<dbReference type="EMBL" id="JAHWXQ010000002">
    <property type="protein sequence ID" value="MBW3365493.1"/>
    <property type="molecule type" value="Genomic_DNA"/>
</dbReference>
<keyword evidence="4" id="KW-1003">Cell membrane</keyword>
<comment type="caution">
    <text evidence="12">The sequence shown here is derived from an EMBL/GenBank/DDBJ whole genome shotgun (WGS) entry which is preliminary data.</text>
</comment>
<evidence type="ECO:0000256" key="1">
    <source>
        <dbReference type="ARBA" id="ARBA00004383"/>
    </source>
</evidence>
<dbReference type="Gene3D" id="3.30.1150.10">
    <property type="match status" value="1"/>
</dbReference>
<evidence type="ECO:0000259" key="11">
    <source>
        <dbReference type="PROSITE" id="PS52015"/>
    </source>
</evidence>
<dbReference type="PROSITE" id="PS52015">
    <property type="entry name" value="TONB_CTD"/>
    <property type="match status" value="1"/>
</dbReference>
<evidence type="ECO:0000256" key="2">
    <source>
        <dbReference type="ARBA" id="ARBA00006555"/>
    </source>
</evidence>
<dbReference type="CDD" id="cd07341">
    <property type="entry name" value="M56_BlaR1_MecR1_like"/>
    <property type="match status" value="1"/>
</dbReference>
<dbReference type="InterPro" id="IPR006260">
    <property type="entry name" value="TonB/TolA_C"/>
</dbReference>
<dbReference type="NCBIfam" id="TIGR01352">
    <property type="entry name" value="tonB_Cterm"/>
    <property type="match status" value="1"/>
</dbReference>
<keyword evidence="9 10" id="KW-0472">Membrane</keyword>
<keyword evidence="3" id="KW-0813">Transport</keyword>
<comment type="subcellular location">
    <subcellularLocation>
        <location evidence="1">Cell inner membrane</location>
        <topology evidence="1">Single-pass membrane protein</topology>
        <orientation evidence="1">Periplasmic side</orientation>
    </subcellularLocation>
</comment>
<dbReference type="Pfam" id="PF05569">
    <property type="entry name" value="Peptidase_M56"/>
    <property type="match status" value="1"/>
</dbReference>
<feature type="transmembrane region" description="Helical" evidence="10">
    <location>
        <begin position="188"/>
        <end position="207"/>
    </location>
</feature>
<evidence type="ECO:0000256" key="4">
    <source>
        <dbReference type="ARBA" id="ARBA00022475"/>
    </source>
</evidence>
<name>A0ABS6XDB2_9BACT</name>
<evidence type="ECO:0000313" key="12">
    <source>
        <dbReference type="EMBL" id="MBW3365493.1"/>
    </source>
</evidence>
<proteinExistence type="inferred from homology"/>
<organism evidence="12 13">
    <name type="scientific">Pontibacter populi</name>
    <dbReference type="NCBI Taxonomy" id="890055"/>
    <lineage>
        <taxon>Bacteria</taxon>
        <taxon>Pseudomonadati</taxon>
        <taxon>Bacteroidota</taxon>
        <taxon>Cytophagia</taxon>
        <taxon>Cytophagales</taxon>
        <taxon>Hymenobacteraceae</taxon>
        <taxon>Pontibacter</taxon>
    </lineage>
</organism>
<dbReference type="Pfam" id="PF03544">
    <property type="entry name" value="TonB_C"/>
    <property type="match status" value="1"/>
</dbReference>
<feature type="transmembrane region" description="Helical" evidence="10">
    <location>
        <begin position="273"/>
        <end position="290"/>
    </location>
</feature>
<keyword evidence="8 10" id="KW-1133">Transmembrane helix</keyword>
<accession>A0ABS6XDB2</accession>
<evidence type="ECO:0000256" key="10">
    <source>
        <dbReference type="SAM" id="Phobius"/>
    </source>
</evidence>
<dbReference type="SUPFAM" id="SSF74653">
    <property type="entry name" value="TolA/TonB C-terminal domain"/>
    <property type="match status" value="1"/>
</dbReference>
<evidence type="ECO:0000256" key="5">
    <source>
        <dbReference type="ARBA" id="ARBA00022519"/>
    </source>
</evidence>
<keyword evidence="7" id="KW-0653">Protein transport</keyword>
<gene>
    <name evidence="12" type="ORF">KYK27_10580</name>
</gene>
<evidence type="ECO:0000256" key="3">
    <source>
        <dbReference type="ARBA" id="ARBA00022448"/>
    </source>
</evidence>
<dbReference type="PANTHER" id="PTHR33446:SF2">
    <property type="entry name" value="PROTEIN TONB"/>
    <property type="match status" value="1"/>
</dbReference>